<keyword evidence="2" id="KW-1185">Reference proteome</keyword>
<proteinExistence type="predicted"/>
<evidence type="ECO:0000313" key="2">
    <source>
        <dbReference type="Proteomes" id="UP001060215"/>
    </source>
</evidence>
<accession>A0ACC0HLX7</accession>
<protein>
    <submittedName>
        <fullName evidence="1">Uncharacterized protein</fullName>
    </submittedName>
</protein>
<evidence type="ECO:0000313" key="1">
    <source>
        <dbReference type="EMBL" id="KAI8013678.1"/>
    </source>
</evidence>
<dbReference type="EMBL" id="CM045761">
    <property type="protein sequence ID" value="KAI8013678.1"/>
    <property type="molecule type" value="Genomic_DNA"/>
</dbReference>
<name>A0ACC0HLX7_9ERIC</name>
<sequence length="227" mass="24612">MDNQYVVVVDKLLTIQNNSYGQPTILVAKSVKGEEDIPDGAVAVLIPNMPDVLSHVSVRARNSEVCFATCFDPNILADLQANERKLLQIKPISADVVYSKVEGGLTSASSANLNEEGPLPSIKLVRKQFGGRYAISSEEFTSEVVGAKSRNIGYIKGKVLSWVGIPTSVVLSFGVFEKVLSDGLNQKVVEKLQLLKKNLGEGDFSALKELRKTVLELSTPSQLVCSF</sequence>
<gene>
    <name evidence="1" type="ORF">LOK49_LG05G02249</name>
</gene>
<dbReference type="Proteomes" id="UP001060215">
    <property type="component" value="Chromosome 4"/>
</dbReference>
<organism evidence="1 2">
    <name type="scientific">Camellia lanceoleosa</name>
    <dbReference type="NCBI Taxonomy" id="1840588"/>
    <lineage>
        <taxon>Eukaryota</taxon>
        <taxon>Viridiplantae</taxon>
        <taxon>Streptophyta</taxon>
        <taxon>Embryophyta</taxon>
        <taxon>Tracheophyta</taxon>
        <taxon>Spermatophyta</taxon>
        <taxon>Magnoliopsida</taxon>
        <taxon>eudicotyledons</taxon>
        <taxon>Gunneridae</taxon>
        <taxon>Pentapetalae</taxon>
        <taxon>asterids</taxon>
        <taxon>Ericales</taxon>
        <taxon>Theaceae</taxon>
        <taxon>Camellia</taxon>
    </lineage>
</organism>
<reference evidence="1 2" key="1">
    <citation type="journal article" date="2022" name="Plant J.">
        <title>Chromosome-level genome of Camellia lanceoleosa provides a valuable resource for understanding genome evolution and self-incompatibility.</title>
        <authorList>
            <person name="Gong W."/>
            <person name="Xiao S."/>
            <person name="Wang L."/>
            <person name="Liao Z."/>
            <person name="Chang Y."/>
            <person name="Mo W."/>
            <person name="Hu G."/>
            <person name="Li W."/>
            <person name="Zhao G."/>
            <person name="Zhu H."/>
            <person name="Hu X."/>
            <person name="Ji K."/>
            <person name="Xiang X."/>
            <person name="Song Q."/>
            <person name="Yuan D."/>
            <person name="Jin S."/>
            <person name="Zhang L."/>
        </authorList>
    </citation>
    <scope>NUCLEOTIDE SEQUENCE [LARGE SCALE GENOMIC DNA]</scope>
    <source>
        <strain evidence="1">SQ_2022a</strain>
    </source>
</reference>
<comment type="caution">
    <text evidence="1">The sequence shown here is derived from an EMBL/GenBank/DDBJ whole genome shotgun (WGS) entry which is preliminary data.</text>
</comment>